<dbReference type="EMBL" id="JBDODL010004034">
    <property type="protein sequence ID" value="MES1922917.1"/>
    <property type="molecule type" value="Genomic_DNA"/>
</dbReference>
<feature type="non-terminal residue" evidence="1">
    <location>
        <position position="187"/>
    </location>
</feature>
<keyword evidence="2" id="KW-1185">Reference proteome</keyword>
<comment type="caution">
    <text evidence="1">The sequence shown here is derived from an EMBL/GenBank/DDBJ whole genome shotgun (WGS) entry which is preliminary data.</text>
</comment>
<reference evidence="1 2" key="1">
    <citation type="journal article" date="2024" name="BMC Biol.">
        <title>Comparative genomics of Ascetosporea gives new insight into the evolutionary basis for animal parasitism in Rhizaria.</title>
        <authorList>
            <person name="Hiltunen Thoren M."/>
            <person name="Onut-Brannstrom I."/>
            <person name="Alfjorden A."/>
            <person name="Peckova H."/>
            <person name="Swords F."/>
            <person name="Hooper C."/>
            <person name="Holzer A.S."/>
            <person name="Bass D."/>
            <person name="Burki F."/>
        </authorList>
    </citation>
    <scope>NUCLEOTIDE SEQUENCE [LARGE SCALE GENOMIC DNA]</scope>
    <source>
        <strain evidence="1">20-A016</strain>
    </source>
</reference>
<proteinExistence type="predicted"/>
<organism evidence="1 2">
    <name type="scientific">Bonamia ostreae</name>
    <dbReference type="NCBI Taxonomy" id="126728"/>
    <lineage>
        <taxon>Eukaryota</taxon>
        <taxon>Sar</taxon>
        <taxon>Rhizaria</taxon>
        <taxon>Endomyxa</taxon>
        <taxon>Ascetosporea</taxon>
        <taxon>Haplosporida</taxon>
        <taxon>Bonamia</taxon>
    </lineage>
</organism>
<gene>
    <name evidence="1" type="ORF">MHBO_004447</name>
</gene>
<evidence type="ECO:0000313" key="1">
    <source>
        <dbReference type="EMBL" id="MES1922917.1"/>
    </source>
</evidence>
<protein>
    <recommendedName>
        <fullName evidence="3">LAGLIDADG homing endonuclease</fullName>
    </recommendedName>
</protein>
<evidence type="ECO:0000313" key="2">
    <source>
        <dbReference type="Proteomes" id="UP001439008"/>
    </source>
</evidence>
<accession>A0ABV2ATE7</accession>
<sequence>METVGLDFAGGLCTSTNIEYSKINDFKCAPNYVLLIRDHFFQSDSGGNAISGSYFRPLEPNDPSPTVCFVGGSSDCVVKVDSIFDYLSPICVNMCRLKIEESLMELRRKYRLAIGEWREFRRKDMNKACCDSAEKLQKVIRKGLHLVCANGYERKNPKRSLGVISHVSGSRDCSIERKVMDRLTVCG</sequence>
<dbReference type="Proteomes" id="UP001439008">
    <property type="component" value="Unassembled WGS sequence"/>
</dbReference>
<evidence type="ECO:0008006" key="3">
    <source>
        <dbReference type="Google" id="ProtNLM"/>
    </source>
</evidence>
<name>A0ABV2ATE7_9EUKA</name>